<evidence type="ECO:0000313" key="2">
    <source>
        <dbReference type="EMBL" id="MBB4609605.1"/>
    </source>
</evidence>
<sequence>MTAIRSLFAQRHLAVLICAAALLLKLSIPAGYMIGQVDGRAAIILCPGSAPVPAPAPVPMAHDGAMAMDHAAMSHARSDHGSGHSGQDHGRDMPCAFAGLTAPGLAATDPIQLALLIAFVMAVGLAMPVLPRPVAALHLRPPLRGPPALS</sequence>
<dbReference type="EMBL" id="JACHNX010000005">
    <property type="protein sequence ID" value="MBB4609605.1"/>
    <property type="molecule type" value="Genomic_DNA"/>
</dbReference>
<name>A0ABR6K914_9SPHN</name>
<gene>
    <name evidence="2" type="ORF">GGQ89_001824</name>
</gene>
<evidence type="ECO:0000256" key="1">
    <source>
        <dbReference type="SAM" id="Phobius"/>
    </source>
</evidence>
<dbReference type="Proteomes" id="UP000584663">
    <property type="component" value="Unassembled WGS sequence"/>
</dbReference>
<keyword evidence="3" id="KW-1185">Reference proteome</keyword>
<dbReference type="RefSeq" id="WP_338112409.1">
    <property type="nucleotide sequence ID" value="NZ_JACHNX010000005.1"/>
</dbReference>
<protein>
    <submittedName>
        <fullName evidence="2">Uncharacterized protein involved in copper resistance</fullName>
    </submittedName>
</protein>
<reference evidence="2 3" key="1">
    <citation type="submission" date="2020-08" db="EMBL/GenBank/DDBJ databases">
        <title>Genomic Encyclopedia of Type Strains, Phase IV (KMG-IV): sequencing the most valuable type-strain genomes for metagenomic binning, comparative biology and taxonomic classification.</title>
        <authorList>
            <person name="Goeker M."/>
        </authorList>
    </citation>
    <scope>NUCLEOTIDE SEQUENCE [LARGE SCALE GENOMIC DNA]</scope>
    <source>
        <strain evidence="2 3">DSM 14562</strain>
    </source>
</reference>
<keyword evidence="1" id="KW-0472">Membrane</keyword>
<comment type="caution">
    <text evidence="2">The sequence shown here is derived from an EMBL/GenBank/DDBJ whole genome shotgun (WGS) entry which is preliminary data.</text>
</comment>
<organism evidence="2 3">
    <name type="scientific">Sphingomonas yabuuchiae</name>
    <dbReference type="NCBI Taxonomy" id="172044"/>
    <lineage>
        <taxon>Bacteria</taxon>
        <taxon>Pseudomonadati</taxon>
        <taxon>Pseudomonadota</taxon>
        <taxon>Alphaproteobacteria</taxon>
        <taxon>Sphingomonadales</taxon>
        <taxon>Sphingomonadaceae</taxon>
        <taxon>Sphingomonas</taxon>
    </lineage>
</organism>
<keyword evidence="1" id="KW-1133">Transmembrane helix</keyword>
<evidence type="ECO:0000313" key="3">
    <source>
        <dbReference type="Proteomes" id="UP000584663"/>
    </source>
</evidence>
<feature type="transmembrane region" description="Helical" evidence="1">
    <location>
        <begin position="111"/>
        <end position="130"/>
    </location>
</feature>
<keyword evidence="1" id="KW-0812">Transmembrane</keyword>
<proteinExistence type="predicted"/>
<accession>A0ABR6K914</accession>